<dbReference type="eggNOG" id="ENOG502ZY0W">
    <property type="taxonomic scope" value="Bacteria"/>
</dbReference>
<dbReference type="Proteomes" id="UP000010478">
    <property type="component" value="Chromosome"/>
</dbReference>
<accession>K9VC41</accession>
<dbReference type="EMBL" id="CP003614">
    <property type="protein sequence ID" value="AFZ05723.1"/>
    <property type="molecule type" value="Genomic_DNA"/>
</dbReference>
<evidence type="ECO:0000313" key="1">
    <source>
        <dbReference type="EMBL" id="AFZ05723.1"/>
    </source>
</evidence>
<keyword evidence="2" id="KW-1185">Reference proteome</keyword>
<organism evidence="1 2">
    <name type="scientific">Phormidium nigroviride PCC 7112</name>
    <dbReference type="NCBI Taxonomy" id="179408"/>
    <lineage>
        <taxon>Bacteria</taxon>
        <taxon>Bacillati</taxon>
        <taxon>Cyanobacteriota</taxon>
        <taxon>Cyanophyceae</taxon>
        <taxon>Oscillatoriophycideae</taxon>
        <taxon>Oscillatoriales</taxon>
        <taxon>Oscillatoriaceae</taxon>
        <taxon>Phormidium</taxon>
    </lineage>
</organism>
<proteinExistence type="predicted"/>
<protein>
    <submittedName>
        <fullName evidence="1">Uncharacterized protein</fullName>
    </submittedName>
</protein>
<dbReference type="HOGENOM" id="CLU_2845583_0_0_3"/>
<sequence length="65" mass="7271">MTTAVLLRSGMMGNYHVPFWRAVEEATPSLTLIITETDAEQLISRTEYFLNFALANIDSLLPLSP</sequence>
<dbReference type="RefSeq" id="WP_015175047.1">
    <property type="nucleotide sequence ID" value="NC_019729.1"/>
</dbReference>
<name>K9VC41_9CYAN</name>
<dbReference type="KEGG" id="oni:Osc7112_1175"/>
<evidence type="ECO:0000313" key="2">
    <source>
        <dbReference type="Proteomes" id="UP000010478"/>
    </source>
</evidence>
<gene>
    <name evidence="1" type="ORF">Osc7112_1175</name>
</gene>
<dbReference type="STRING" id="179408.Osc7112_1175"/>
<dbReference type="AlphaFoldDB" id="K9VC41"/>
<reference evidence="1 2" key="1">
    <citation type="submission" date="2012-05" db="EMBL/GenBank/DDBJ databases">
        <title>Finished chromosome of genome of Oscillatoria sp. PCC 7112.</title>
        <authorList>
            <consortium name="US DOE Joint Genome Institute"/>
            <person name="Gugger M."/>
            <person name="Coursin T."/>
            <person name="Rippka R."/>
            <person name="Tandeau De Marsac N."/>
            <person name="Huntemann M."/>
            <person name="Wei C.-L."/>
            <person name="Han J."/>
            <person name="Detter J.C."/>
            <person name="Han C."/>
            <person name="Tapia R."/>
            <person name="Davenport K."/>
            <person name="Daligault H."/>
            <person name="Erkkila T."/>
            <person name="Gu W."/>
            <person name="Munk A.C.C."/>
            <person name="Teshima H."/>
            <person name="Xu Y."/>
            <person name="Chain P."/>
            <person name="Chen A."/>
            <person name="Krypides N."/>
            <person name="Mavromatis K."/>
            <person name="Markowitz V."/>
            <person name="Szeto E."/>
            <person name="Ivanova N."/>
            <person name="Mikhailova N."/>
            <person name="Ovchinnikova G."/>
            <person name="Pagani I."/>
            <person name="Pati A."/>
            <person name="Goodwin L."/>
            <person name="Peters L."/>
            <person name="Pitluck S."/>
            <person name="Woyke T."/>
            <person name="Kerfeld C."/>
        </authorList>
    </citation>
    <scope>NUCLEOTIDE SEQUENCE [LARGE SCALE GENOMIC DNA]</scope>
    <source>
        <strain evidence="1 2">PCC 7112</strain>
    </source>
</reference>